<name>A0ABW9IHG3_STRGJ</name>
<protein>
    <submittedName>
        <fullName evidence="2">Uncharacterized protein</fullName>
    </submittedName>
</protein>
<dbReference type="Proteomes" id="UP001631993">
    <property type="component" value="Unassembled WGS sequence"/>
</dbReference>
<proteinExistence type="predicted"/>
<accession>A0ABW9IHG3</accession>
<keyword evidence="3" id="KW-1185">Reference proteome</keyword>
<evidence type="ECO:0000313" key="2">
    <source>
        <dbReference type="EMBL" id="MFM9647931.1"/>
    </source>
</evidence>
<comment type="caution">
    <text evidence="2">The sequence shown here is derived from an EMBL/GenBank/DDBJ whole genome shotgun (WGS) entry which is preliminary data.</text>
</comment>
<feature type="region of interest" description="Disordered" evidence="1">
    <location>
        <begin position="1"/>
        <end position="33"/>
    </location>
</feature>
<evidence type="ECO:0000256" key="1">
    <source>
        <dbReference type="SAM" id="MobiDB-lite"/>
    </source>
</evidence>
<dbReference type="EMBL" id="JBJVNE010000008">
    <property type="protein sequence ID" value="MFM9647931.1"/>
    <property type="molecule type" value="Genomic_DNA"/>
</dbReference>
<dbReference type="RefSeq" id="WP_369280899.1">
    <property type="nucleotide sequence ID" value="NZ_JBJVMW010000008.1"/>
</dbReference>
<reference evidence="2 3" key="1">
    <citation type="submission" date="2024-12" db="EMBL/GenBank/DDBJ databases">
        <title>Forecasting of Potato common scab and diversities of Pathogenic streptomyces spp. in china.</title>
        <authorList>
            <person name="Handique U."/>
            <person name="Wu J."/>
        </authorList>
    </citation>
    <scope>NUCLEOTIDE SEQUENCE [LARGE SCALE GENOMIC DNA]</scope>
    <source>
        <strain evidence="2 3">ZRIMU1585</strain>
    </source>
</reference>
<gene>
    <name evidence="2" type="ORF">ACKI1S_17490</name>
</gene>
<sequence length="49" mass="5411">MPQESHRRTPAPRSAGHLVEALSTHRGTTGGDPYTKTVWCEVALDAYCR</sequence>
<evidence type="ECO:0000313" key="3">
    <source>
        <dbReference type="Proteomes" id="UP001631993"/>
    </source>
</evidence>
<organism evidence="2 3">
    <name type="scientific">Streptomyces galilaeus</name>
    <dbReference type="NCBI Taxonomy" id="33899"/>
    <lineage>
        <taxon>Bacteria</taxon>
        <taxon>Bacillati</taxon>
        <taxon>Actinomycetota</taxon>
        <taxon>Actinomycetes</taxon>
        <taxon>Kitasatosporales</taxon>
        <taxon>Streptomycetaceae</taxon>
        <taxon>Streptomyces</taxon>
    </lineage>
</organism>